<evidence type="ECO:0000256" key="1">
    <source>
        <dbReference type="SAM" id="MobiDB-lite"/>
    </source>
</evidence>
<proteinExistence type="predicted"/>
<evidence type="ECO:0000313" key="3">
    <source>
        <dbReference type="Proteomes" id="UP001516400"/>
    </source>
</evidence>
<gene>
    <name evidence="2" type="ORF">HHI36_022236</name>
</gene>
<reference evidence="2 3" key="1">
    <citation type="journal article" date="2021" name="BMC Biol.">
        <title>Horizontally acquired antibacterial genes associated with adaptive radiation of ladybird beetles.</title>
        <authorList>
            <person name="Li H.S."/>
            <person name="Tang X.F."/>
            <person name="Huang Y.H."/>
            <person name="Xu Z.Y."/>
            <person name="Chen M.L."/>
            <person name="Du X.Y."/>
            <person name="Qiu B.Y."/>
            <person name="Chen P.T."/>
            <person name="Zhang W."/>
            <person name="Slipinski A."/>
            <person name="Escalona H.E."/>
            <person name="Waterhouse R.M."/>
            <person name="Zwick A."/>
            <person name="Pang H."/>
        </authorList>
    </citation>
    <scope>NUCLEOTIDE SEQUENCE [LARGE SCALE GENOMIC DNA]</scope>
    <source>
        <strain evidence="2">SYSU2018</strain>
    </source>
</reference>
<protein>
    <submittedName>
        <fullName evidence="2">Uncharacterized protein</fullName>
    </submittedName>
</protein>
<accession>A0ABD2N011</accession>
<name>A0ABD2N011_9CUCU</name>
<dbReference type="AlphaFoldDB" id="A0ABD2N011"/>
<feature type="region of interest" description="Disordered" evidence="1">
    <location>
        <begin position="1"/>
        <end position="24"/>
    </location>
</feature>
<comment type="caution">
    <text evidence="2">The sequence shown here is derived from an EMBL/GenBank/DDBJ whole genome shotgun (WGS) entry which is preliminary data.</text>
</comment>
<evidence type="ECO:0000313" key="2">
    <source>
        <dbReference type="EMBL" id="KAL3271766.1"/>
    </source>
</evidence>
<dbReference type="Proteomes" id="UP001516400">
    <property type="component" value="Unassembled WGS sequence"/>
</dbReference>
<feature type="non-terminal residue" evidence="2">
    <location>
        <position position="124"/>
    </location>
</feature>
<keyword evidence="3" id="KW-1185">Reference proteome</keyword>
<organism evidence="2 3">
    <name type="scientific">Cryptolaemus montrouzieri</name>
    <dbReference type="NCBI Taxonomy" id="559131"/>
    <lineage>
        <taxon>Eukaryota</taxon>
        <taxon>Metazoa</taxon>
        <taxon>Ecdysozoa</taxon>
        <taxon>Arthropoda</taxon>
        <taxon>Hexapoda</taxon>
        <taxon>Insecta</taxon>
        <taxon>Pterygota</taxon>
        <taxon>Neoptera</taxon>
        <taxon>Endopterygota</taxon>
        <taxon>Coleoptera</taxon>
        <taxon>Polyphaga</taxon>
        <taxon>Cucujiformia</taxon>
        <taxon>Coccinelloidea</taxon>
        <taxon>Coccinellidae</taxon>
        <taxon>Scymninae</taxon>
        <taxon>Scymnini</taxon>
        <taxon>Cryptolaemus</taxon>
    </lineage>
</organism>
<dbReference type="EMBL" id="JABFTP020000042">
    <property type="protein sequence ID" value="KAL3271766.1"/>
    <property type="molecule type" value="Genomic_DNA"/>
</dbReference>
<sequence>MESGNGLSKVEGGTAEKTAKKGKKSDRILNVMNILRASTNEVRLDYECHRLRCFENVNEANRRRILKEFYGVTNYDNQNRYLGGLITFLPIMRRQNRQNSGTPNLSSYSYRVKMFHDGDYRDVQ</sequence>